<dbReference type="EMBL" id="HG966617">
    <property type="protein sequence ID" value="CDO60096.1"/>
    <property type="molecule type" value="Genomic_DNA"/>
</dbReference>
<sequence length="191" mass="20971">MKNLTFLGALMCAAFAFMAPAHAQGFNSAPVPNSITTKYGETRAYFRDWLAVCKPGEDACRAVGYAGKVGHVGDYQFYVRSGTVGLDYQMQFVPIAVMADTSMPMEIIIDGESLGTFEFGADDGYYREGNVVNEFTFGQSRSNLDMLPAMQAGSSMVVRFTDENGETGNVQFSLFGLTNALRWMDAYRQSD</sequence>
<dbReference type="STRING" id="1458461.BN1012_Phect1883"/>
<accession>X5MNG0</accession>
<dbReference type="HOGENOM" id="CLU_1419157_0_0_5"/>
<protein>
    <submittedName>
        <fullName evidence="2">Uncharacterized protein</fullName>
    </submittedName>
</protein>
<gene>
    <name evidence="2" type="ORF">BN1012_Phect1883</name>
</gene>
<feature type="signal peptide" evidence="1">
    <location>
        <begin position="1"/>
        <end position="23"/>
    </location>
</feature>
<evidence type="ECO:0000313" key="3">
    <source>
        <dbReference type="Proteomes" id="UP000032160"/>
    </source>
</evidence>
<feature type="chain" id="PRO_5004960169" evidence="1">
    <location>
        <begin position="24"/>
        <end position="191"/>
    </location>
</feature>
<dbReference type="OrthoDB" id="7823834at2"/>
<dbReference type="KEGG" id="pect:BN1012_Phect1883"/>
<dbReference type="RefSeq" id="WP_043948224.1">
    <property type="nucleotide sequence ID" value="NZ_HG966617.1"/>
</dbReference>
<keyword evidence="3" id="KW-1185">Reference proteome</keyword>
<dbReference type="Proteomes" id="UP000032160">
    <property type="component" value="Chromosome I"/>
</dbReference>
<evidence type="ECO:0000256" key="1">
    <source>
        <dbReference type="SAM" id="SignalP"/>
    </source>
</evidence>
<keyword evidence="1" id="KW-0732">Signal</keyword>
<dbReference type="AlphaFoldDB" id="X5MNG0"/>
<name>X5MNG0_9HYPH</name>
<organism evidence="2 3">
    <name type="scientific">Candidatus Phaeomarinibacter ectocarpi</name>
    <dbReference type="NCBI Taxonomy" id="1458461"/>
    <lineage>
        <taxon>Bacteria</taxon>
        <taxon>Pseudomonadati</taxon>
        <taxon>Pseudomonadota</taxon>
        <taxon>Alphaproteobacteria</taxon>
        <taxon>Hyphomicrobiales</taxon>
        <taxon>Parvibaculaceae</taxon>
        <taxon>Candidatus Phaeomarinibacter</taxon>
    </lineage>
</organism>
<evidence type="ECO:0000313" key="2">
    <source>
        <dbReference type="EMBL" id="CDO60096.1"/>
    </source>
</evidence>
<reference evidence="2 3" key="1">
    <citation type="journal article" date="2014" name="Front. Genet.">
        <title>Genome and metabolic network of "Candidatus Phaeomarinobacter ectocarpi" Ec32, a new candidate genus of Alphaproteobacteria frequently associated with brown algae.</title>
        <authorList>
            <person name="Dittami S.M."/>
            <person name="Barbeyron T."/>
            <person name="Boyen C."/>
            <person name="Cambefort J."/>
            <person name="Collet G."/>
            <person name="Delage L."/>
            <person name="Gobet A."/>
            <person name="Groisillier A."/>
            <person name="Leblanc C."/>
            <person name="Michel G."/>
            <person name="Scornet D."/>
            <person name="Siegel A."/>
            <person name="Tapia J.E."/>
            <person name="Tonon T."/>
        </authorList>
    </citation>
    <scope>NUCLEOTIDE SEQUENCE [LARGE SCALE GENOMIC DNA]</scope>
    <source>
        <strain evidence="2 3">Ec32</strain>
    </source>
</reference>
<proteinExistence type="predicted"/>